<evidence type="ECO:0000313" key="3">
    <source>
        <dbReference type="Proteomes" id="UP000803844"/>
    </source>
</evidence>
<proteinExistence type="predicted"/>
<keyword evidence="3" id="KW-1185">Reference proteome</keyword>
<organism evidence="2 3">
    <name type="scientific">Cryphonectria parasitica (strain ATCC 38755 / EP155)</name>
    <dbReference type="NCBI Taxonomy" id="660469"/>
    <lineage>
        <taxon>Eukaryota</taxon>
        <taxon>Fungi</taxon>
        <taxon>Dikarya</taxon>
        <taxon>Ascomycota</taxon>
        <taxon>Pezizomycotina</taxon>
        <taxon>Sordariomycetes</taxon>
        <taxon>Sordariomycetidae</taxon>
        <taxon>Diaporthales</taxon>
        <taxon>Cryphonectriaceae</taxon>
        <taxon>Cryphonectria-Endothia species complex</taxon>
        <taxon>Cryphonectria</taxon>
    </lineage>
</organism>
<dbReference type="GeneID" id="63832119"/>
<dbReference type="Proteomes" id="UP000803844">
    <property type="component" value="Unassembled WGS sequence"/>
</dbReference>
<accession>A0A9P5CS79</accession>
<reference evidence="2" key="1">
    <citation type="journal article" date="2020" name="Phytopathology">
        <title>Genome sequence of the chestnut blight fungus Cryphonectria parasitica EP155: A fundamental resource for an archetypical invasive plant pathogen.</title>
        <authorList>
            <person name="Crouch J.A."/>
            <person name="Dawe A."/>
            <person name="Aerts A."/>
            <person name="Barry K."/>
            <person name="Churchill A.C.L."/>
            <person name="Grimwood J."/>
            <person name="Hillman B."/>
            <person name="Milgroom M.G."/>
            <person name="Pangilinan J."/>
            <person name="Smith M."/>
            <person name="Salamov A."/>
            <person name="Schmutz J."/>
            <person name="Yadav J."/>
            <person name="Grigoriev I.V."/>
            <person name="Nuss D."/>
        </authorList>
    </citation>
    <scope>NUCLEOTIDE SEQUENCE</scope>
    <source>
        <strain evidence="2">EP155</strain>
    </source>
</reference>
<gene>
    <name evidence="2" type="ORF">M406DRAFT_102140</name>
</gene>
<name>A0A9P5CS79_CRYP1</name>
<protein>
    <submittedName>
        <fullName evidence="2">Uncharacterized protein</fullName>
    </submittedName>
</protein>
<dbReference type="AlphaFoldDB" id="A0A9P5CS79"/>
<dbReference type="RefSeq" id="XP_040778831.1">
    <property type="nucleotide sequence ID" value="XM_040914990.1"/>
</dbReference>
<comment type="caution">
    <text evidence="2">The sequence shown here is derived from an EMBL/GenBank/DDBJ whole genome shotgun (WGS) entry which is preliminary data.</text>
</comment>
<evidence type="ECO:0000313" key="2">
    <source>
        <dbReference type="EMBL" id="KAF3767870.1"/>
    </source>
</evidence>
<feature type="region of interest" description="Disordered" evidence="1">
    <location>
        <begin position="38"/>
        <end position="63"/>
    </location>
</feature>
<dbReference type="EMBL" id="MU032346">
    <property type="protein sequence ID" value="KAF3767870.1"/>
    <property type="molecule type" value="Genomic_DNA"/>
</dbReference>
<sequence length="63" mass="6539">MTANSLPSPPDADLTPDTAPSCCCSTRDALRPALSASLRGPAQIEQPRARHTSLVDPGRLIAA</sequence>
<evidence type="ECO:0000256" key="1">
    <source>
        <dbReference type="SAM" id="MobiDB-lite"/>
    </source>
</evidence>